<dbReference type="RefSeq" id="WP_155141256.1">
    <property type="nucleotide sequence ID" value="NZ_BMGZ01000002.1"/>
</dbReference>
<evidence type="ECO:0000313" key="3">
    <source>
        <dbReference type="EMBL" id="GGH99837.1"/>
    </source>
</evidence>
<evidence type="ECO:0000256" key="2">
    <source>
        <dbReference type="SAM" id="SignalP"/>
    </source>
</evidence>
<proteinExistence type="predicted"/>
<organism evidence="3 5">
    <name type="scientific">Aquisalinus luteolus</name>
    <dbReference type="NCBI Taxonomy" id="1566827"/>
    <lineage>
        <taxon>Bacteria</taxon>
        <taxon>Pseudomonadati</taxon>
        <taxon>Pseudomonadota</taxon>
        <taxon>Alphaproteobacteria</taxon>
        <taxon>Parvularculales</taxon>
        <taxon>Parvularculaceae</taxon>
        <taxon>Aquisalinus</taxon>
    </lineage>
</organism>
<feature type="region of interest" description="Disordered" evidence="1">
    <location>
        <begin position="29"/>
        <end position="53"/>
    </location>
</feature>
<feature type="signal peptide" evidence="2">
    <location>
        <begin position="1"/>
        <end position="22"/>
    </location>
</feature>
<evidence type="ECO:0000256" key="1">
    <source>
        <dbReference type="SAM" id="MobiDB-lite"/>
    </source>
</evidence>
<dbReference type="AlphaFoldDB" id="A0A8J3ES43"/>
<evidence type="ECO:0008006" key="7">
    <source>
        <dbReference type="Google" id="ProtNLM"/>
    </source>
</evidence>
<accession>A0A8J3ES43</accession>
<reference evidence="3" key="1">
    <citation type="journal article" date="2014" name="Int. J. Syst. Evol. Microbiol.">
        <title>Complete genome sequence of Corynebacterium casei LMG S-19264T (=DSM 44701T), isolated from a smear-ripened cheese.</title>
        <authorList>
            <consortium name="US DOE Joint Genome Institute (JGI-PGF)"/>
            <person name="Walter F."/>
            <person name="Albersmeier A."/>
            <person name="Kalinowski J."/>
            <person name="Ruckert C."/>
        </authorList>
    </citation>
    <scope>NUCLEOTIDE SEQUENCE</scope>
    <source>
        <strain evidence="3">CGMCC 1.14984</strain>
    </source>
</reference>
<dbReference type="EMBL" id="VCJR02000002">
    <property type="protein sequence ID" value="NHK28894.1"/>
    <property type="molecule type" value="Genomic_DNA"/>
</dbReference>
<reference evidence="3" key="3">
    <citation type="submission" date="2020-09" db="EMBL/GenBank/DDBJ databases">
        <authorList>
            <person name="Sun Q."/>
            <person name="Zhou Y."/>
        </authorList>
    </citation>
    <scope>NUCLEOTIDE SEQUENCE</scope>
    <source>
        <strain evidence="3">CGMCC 1.14984</strain>
    </source>
</reference>
<dbReference type="PROSITE" id="PS51257">
    <property type="entry name" value="PROKAR_LIPOPROTEIN"/>
    <property type="match status" value="1"/>
</dbReference>
<comment type="caution">
    <text evidence="3">The sequence shown here is derived from an EMBL/GenBank/DDBJ whole genome shotgun (WGS) entry which is preliminary data.</text>
</comment>
<reference evidence="4 6" key="2">
    <citation type="submission" date="2020-02" db="EMBL/GenBank/DDBJ databases">
        <title>Genome sequence of Parvularcula flava strain NH6-79.</title>
        <authorList>
            <person name="Abdul Karim M.H."/>
            <person name="Lam M.Q."/>
            <person name="Chen S.J."/>
            <person name="Yahya A."/>
            <person name="Shahir S."/>
            <person name="Shamsir M.S."/>
            <person name="Chong C.S."/>
        </authorList>
    </citation>
    <scope>NUCLEOTIDE SEQUENCE [LARGE SCALE GENOMIC DNA]</scope>
    <source>
        <strain evidence="4 6">NH6-79</strain>
    </source>
</reference>
<gene>
    <name evidence="4" type="ORF">FF098_013310</name>
    <name evidence="3" type="ORF">GCM10011355_26740</name>
</gene>
<dbReference type="EMBL" id="BMGZ01000002">
    <property type="protein sequence ID" value="GGH99837.1"/>
    <property type="molecule type" value="Genomic_DNA"/>
</dbReference>
<sequence>MIKKTAIAGVSALLATAIIAVACNQETSSANAQQPEEAAEEAPQREYPPKPQFQPMELQAQYQGPFEDTVIQRWRDPVDGSVCYLYIPAQVSREQRDDSPFLDYGSNNIGSISCITQQLALRSVPAQQGAPQQQPPAQQE</sequence>
<protein>
    <recommendedName>
        <fullName evidence="7">Lipoprotein</fullName>
    </recommendedName>
</protein>
<dbReference type="Proteomes" id="UP000818603">
    <property type="component" value="Unassembled WGS sequence"/>
</dbReference>
<keyword evidence="2" id="KW-0732">Signal</keyword>
<evidence type="ECO:0000313" key="4">
    <source>
        <dbReference type="EMBL" id="NHK28894.1"/>
    </source>
</evidence>
<feature type="chain" id="PRO_5035323323" description="Lipoprotein" evidence="2">
    <location>
        <begin position="23"/>
        <end position="140"/>
    </location>
</feature>
<name>A0A8J3ES43_9PROT</name>
<dbReference type="Proteomes" id="UP000621856">
    <property type="component" value="Unassembled WGS sequence"/>
</dbReference>
<evidence type="ECO:0000313" key="5">
    <source>
        <dbReference type="Proteomes" id="UP000621856"/>
    </source>
</evidence>
<keyword evidence="6" id="KW-1185">Reference proteome</keyword>
<evidence type="ECO:0000313" key="6">
    <source>
        <dbReference type="Proteomes" id="UP000818603"/>
    </source>
</evidence>